<dbReference type="OrthoDB" id="1739831at2"/>
<keyword evidence="2" id="KW-1185">Reference proteome</keyword>
<evidence type="ECO:0000313" key="2">
    <source>
        <dbReference type="Proteomes" id="UP000190188"/>
    </source>
</evidence>
<dbReference type="STRING" id="1324314.BVG16_09835"/>
<dbReference type="EMBL" id="MSZX01000003">
    <property type="protein sequence ID" value="OPA79373.1"/>
    <property type="molecule type" value="Genomic_DNA"/>
</dbReference>
<name>A0A1T2XIA1_9BACL</name>
<comment type="caution">
    <text evidence="1">The sequence shown here is derived from an EMBL/GenBank/DDBJ whole genome shotgun (WGS) entry which is preliminary data.</text>
</comment>
<dbReference type="AlphaFoldDB" id="A0A1T2XIA1"/>
<proteinExistence type="predicted"/>
<gene>
    <name evidence="1" type="ORF">BVG16_09835</name>
</gene>
<accession>A0A1T2XIA1</accession>
<evidence type="ECO:0000313" key="1">
    <source>
        <dbReference type="EMBL" id="OPA79373.1"/>
    </source>
</evidence>
<evidence type="ECO:0008006" key="3">
    <source>
        <dbReference type="Google" id="ProtNLM"/>
    </source>
</evidence>
<sequence>MTFNVDNCKRCDKVFQKYYSEYCPECYTFIRSELERCAEYLKNNRKCTIPELSKATEVSVGKIIKYINEGKLYSHDYQNLTYPCYFCDTLIHRGHLCKTCALQFKLEVKQLFLEDGYEYDESTNQVRNVNKKADWNSVDKFTVGSHKKK</sequence>
<organism evidence="1 2">
    <name type="scientific">Paenibacillus selenitireducens</name>
    <dbReference type="NCBI Taxonomy" id="1324314"/>
    <lineage>
        <taxon>Bacteria</taxon>
        <taxon>Bacillati</taxon>
        <taxon>Bacillota</taxon>
        <taxon>Bacilli</taxon>
        <taxon>Bacillales</taxon>
        <taxon>Paenibacillaceae</taxon>
        <taxon>Paenibacillus</taxon>
    </lineage>
</organism>
<reference evidence="1 2" key="1">
    <citation type="submission" date="2017-01" db="EMBL/GenBank/DDBJ databases">
        <title>Genome analysis of Paenibacillus selenitrireducens ES3-24.</title>
        <authorList>
            <person name="Xu D."/>
            <person name="Yao R."/>
            <person name="Zheng S."/>
        </authorList>
    </citation>
    <scope>NUCLEOTIDE SEQUENCE [LARGE SCALE GENOMIC DNA]</scope>
    <source>
        <strain evidence="1 2">ES3-24</strain>
    </source>
</reference>
<dbReference type="RefSeq" id="WP_078498373.1">
    <property type="nucleotide sequence ID" value="NZ_MSZX01000003.1"/>
</dbReference>
<protein>
    <recommendedName>
        <fullName evidence="3">Flagellar protein</fullName>
    </recommendedName>
</protein>
<dbReference type="Proteomes" id="UP000190188">
    <property type="component" value="Unassembled WGS sequence"/>
</dbReference>